<evidence type="ECO:0000313" key="1">
    <source>
        <dbReference type="EMBL" id="QCC84904.1"/>
    </source>
</evidence>
<dbReference type="RefSeq" id="WP_136399116.1">
    <property type="nucleotide sequence ID" value="NZ_CP036295.1"/>
</dbReference>
<evidence type="ECO:0000313" key="2">
    <source>
        <dbReference type="Proteomes" id="UP000297065"/>
    </source>
</evidence>
<proteinExistence type="predicted"/>
<accession>A0A4P7UJB8</accession>
<reference evidence="1 2" key="1">
    <citation type="submission" date="2019-02" db="EMBL/GenBank/DDBJ databases">
        <title>Complete Genome Sequence of Desulfovibrio desulfuricans IC1, a Sulfonate Utilizing Anaerobe.</title>
        <authorList>
            <person name="Day L.A."/>
            <person name="De Leon K.B."/>
            <person name="Wall J.D."/>
        </authorList>
    </citation>
    <scope>NUCLEOTIDE SEQUENCE [LARGE SCALE GENOMIC DNA]</scope>
    <source>
        <strain evidence="1 2">IC1</strain>
    </source>
</reference>
<sequence length="151" mass="16942">MAGVGLFAKYVFSGLTRKRRVFERSVLVYVSIKNATLTPSGRKRRVCVNQSDGLSHPPAANLLHAFAFLALLPFLPHHPASPGLHFAFADILDRSSQNQADSVRVKKSFHHQKQVVESPSLNSLEQRGGDGWCWAICKIRIFRPDKETSRF</sequence>
<dbReference type="Proteomes" id="UP000297065">
    <property type="component" value="Chromosome"/>
</dbReference>
<dbReference type="EMBL" id="CP036295">
    <property type="protein sequence ID" value="QCC84904.1"/>
    <property type="molecule type" value="Genomic_DNA"/>
</dbReference>
<organism evidence="1 2">
    <name type="scientific">Desulfovibrio desulfuricans</name>
    <dbReference type="NCBI Taxonomy" id="876"/>
    <lineage>
        <taxon>Bacteria</taxon>
        <taxon>Pseudomonadati</taxon>
        <taxon>Thermodesulfobacteriota</taxon>
        <taxon>Desulfovibrionia</taxon>
        <taxon>Desulfovibrionales</taxon>
        <taxon>Desulfovibrionaceae</taxon>
        <taxon>Desulfovibrio</taxon>
    </lineage>
</organism>
<protein>
    <submittedName>
        <fullName evidence="1">Uncharacterized protein</fullName>
    </submittedName>
</protein>
<dbReference type="AlphaFoldDB" id="A0A4P7UJB8"/>
<name>A0A4P7UJB8_DESDE</name>
<gene>
    <name evidence="1" type="ORF">DDIC_03215</name>
</gene>